<accession>A0ACA9QI18</accession>
<gene>
    <name evidence="1" type="ORF">ACOLOM_LOCUS12751</name>
</gene>
<reference evidence="1" key="1">
    <citation type="submission" date="2021-06" db="EMBL/GenBank/DDBJ databases">
        <authorList>
            <person name="Kallberg Y."/>
            <person name="Tangrot J."/>
            <person name="Rosling A."/>
        </authorList>
    </citation>
    <scope>NUCLEOTIDE SEQUENCE</scope>
    <source>
        <strain evidence="1">CL356</strain>
    </source>
</reference>
<sequence>GLDLPRCSVERWLASEGAEETTDAYALTLVPKFDLPPLPSQEYIFLVDRSGSMGGGRMNSVKASLQIMLRSLPSRDTTFNIVSFGSRYSSLWPTSQMYSAESVKEASSHVDTMSANYGGTELRSALQFAFNSRVSAKTAFKDTTPTAVFVLTDGEAWDLDGILNEISTTVKATKEKNGLLRTFVLGVGNEVSTAMCEGIARSGKGTAVYVA</sequence>
<comment type="caution">
    <text evidence="1">The sequence shown here is derived from an EMBL/GenBank/DDBJ whole genome shotgun (WGS) entry which is preliminary data.</text>
</comment>
<proteinExistence type="predicted"/>
<feature type="non-terminal residue" evidence="1">
    <location>
        <position position="1"/>
    </location>
</feature>
<evidence type="ECO:0000313" key="2">
    <source>
        <dbReference type="Proteomes" id="UP000789525"/>
    </source>
</evidence>
<keyword evidence="2" id="KW-1185">Reference proteome</keyword>
<organism evidence="1 2">
    <name type="scientific">Acaulospora colombiana</name>
    <dbReference type="NCBI Taxonomy" id="27376"/>
    <lineage>
        <taxon>Eukaryota</taxon>
        <taxon>Fungi</taxon>
        <taxon>Fungi incertae sedis</taxon>
        <taxon>Mucoromycota</taxon>
        <taxon>Glomeromycotina</taxon>
        <taxon>Glomeromycetes</taxon>
        <taxon>Diversisporales</taxon>
        <taxon>Acaulosporaceae</taxon>
        <taxon>Acaulospora</taxon>
    </lineage>
</organism>
<name>A0ACA9QI18_9GLOM</name>
<protein>
    <submittedName>
        <fullName evidence="1">1154_t:CDS:1</fullName>
    </submittedName>
</protein>
<dbReference type="EMBL" id="CAJVPT010053785">
    <property type="protein sequence ID" value="CAG8752184.1"/>
    <property type="molecule type" value="Genomic_DNA"/>
</dbReference>
<feature type="non-terminal residue" evidence="1">
    <location>
        <position position="211"/>
    </location>
</feature>
<dbReference type="Proteomes" id="UP000789525">
    <property type="component" value="Unassembled WGS sequence"/>
</dbReference>
<evidence type="ECO:0000313" key="1">
    <source>
        <dbReference type="EMBL" id="CAG8752184.1"/>
    </source>
</evidence>